<proteinExistence type="inferred from homology"/>
<dbReference type="InterPro" id="IPR029058">
    <property type="entry name" value="AB_hydrolase_fold"/>
</dbReference>
<reference evidence="5" key="1">
    <citation type="journal article" date="2014" name="PLoS Genet.">
        <title>Signature Gene Expression Reveals Novel Clues to the Molecular Mechanisms of Dimorphic Transition in Penicillium marneffei.</title>
        <authorList>
            <person name="Yang E."/>
            <person name="Wang G."/>
            <person name="Cai J."/>
            <person name="Woo P.C."/>
            <person name="Lau S.K."/>
            <person name="Yuen K.-Y."/>
            <person name="Chow W.-N."/>
            <person name="Lin X."/>
        </authorList>
    </citation>
    <scope>NUCLEOTIDE SEQUENCE [LARGE SCALE GENOMIC DNA]</scope>
    <source>
        <strain evidence="5">PM1</strain>
    </source>
</reference>
<accession>A0A093VVK0</accession>
<dbReference type="PANTHER" id="PTHR43142:SF11">
    <property type="entry name" value="CARBOXYLIC ESTER HYDROLASE"/>
    <property type="match status" value="1"/>
</dbReference>
<dbReference type="InterPro" id="IPR019826">
    <property type="entry name" value="Carboxylesterase_B_AS"/>
</dbReference>
<name>A0A093VVK0_TALMA</name>
<dbReference type="EC" id="3.1.1.-" evidence="3"/>
<keyword evidence="2 3" id="KW-0378">Hydrolase</keyword>
<dbReference type="HOGENOM" id="CLU_006586_14_4_1"/>
<evidence type="ECO:0000313" key="5">
    <source>
        <dbReference type="EMBL" id="KFX50671.1"/>
    </source>
</evidence>
<dbReference type="eggNOG" id="KOG1516">
    <property type="taxonomic scope" value="Eukaryota"/>
</dbReference>
<comment type="caution">
    <text evidence="5">The sequence shown here is derived from an EMBL/GenBank/DDBJ whole genome shotgun (WGS) entry which is preliminary data.</text>
</comment>
<evidence type="ECO:0000256" key="2">
    <source>
        <dbReference type="ARBA" id="ARBA00022801"/>
    </source>
</evidence>
<evidence type="ECO:0000259" key="4">
    <source>
        <dbReference type="Pfam" id="PF00135"/>
    </source>
</evidence>
<evidence type="ECO:0000256" key="3">
    <source>
        <dbReference type="RuleBase" id="RU361235"/>
    </source>
</evidence>
<dbReference type="PROSITE" id="PS00122">
    <property type="entry name" value="CARBOXYLESTERASE_B_1"/>
    <property type="match status" value="1"/>
</dbReference>
<dbReference type="EMBL" id="JPOX01000007">
    <property type="protein sequence ID" value="KFX50671.1"/>
    <property type="molecule type" value="Genomic_DNA"/>
</dbReference>
<feature type="domain" description="Carboxylesterase type B" evidence="4">
    <location>
        <begin position="9"/>
        <end position="467"/>
    </location>
</feature>
<dbReference type="Pfam" id="PF00135">
    <property type="entry name" value="COesterase"/>
    <property type="match status" value="1"/>
</dbReference>
<dbReference type="Gene3D" id="3.40.50.1820">
    <property type="entry name" value="alpha/beta hydrolase"/>
    <property type="match status" value="1"/>
</dbReference>
<organism evidence="5">
    <name type="scientific">Talaromyces marneffei PM1</name>
    <dbReference type="NCBI Taxonomy" id="1077442"/>
    <lineage>
        <taxon>Eukaryota</taxon>
        <taxon>Fungi</taxon>
        <taxon>Dikarya</taxon>
        <taxon>Ascomycota</taxon>
        <taxon>Pezizomycotina</taxon>
        <taxon>Eurotiomycetes</taxon>
        <taxon>Eurotiomycetidae</taxon>
        <taxon>Eurotiales</taxon>
        <taxon>Trichocomaceae</taxon>
        <taxon>Talaromyces</taxon>
        <taxon>Talaromyces sect. Talaromyces</taxon>
    </lineage>
</organism>
<dbReference type="AlphaFoldDB" id="A0A093VVK0"/>
<dbReference type="PANTHER" id="PTHR43142">
    <property type="entry name" value="CARBOXYLIC ESTER HYDROLASE"/>
    <property type="match status" value="1"/>
</dbReference>
<protein>
    <recommendedName>
        <fullName evidence="3">Carboxylic ester hydrolase</fullName>
        <ecNumber evidence="3">3.1.1.-</ecNumber>
    </recommendedName>
</protein>
<evidence type="ECO:0000256" key="1">
    <source>
        <dbReference type="ARBA" id="ARBA00005964"/>
    </source>
</evidence>
<dbReference type="GO" id="GO:0016787">
    <property type="term" value="F:hydrolase activity"/>
    <property type="evidence" value="ECO:0007669"/>
    <property type="project" value="UniProtKB-KW"/>
</dbReference>
<comment type="similarity">
    <text evidence="1 3">Belongs to the type-B carboxylesterase/lipase family.</text>
</comment>
<gene>
    <name evidence="5" type="ORF">GQ26_0073270</name>
</gene>
<dbReference type="SUPFAM" id="SSF53474">
    <property type="entry name" value="alpha/beta-Hydrolases"/>
    <property type="match status" value="1"/>
</dbReference>
<sequence length="536" mass="58851">MTATHILSHLQLGQVQGNDHGSTVQFLGLKYGNIASSLSPPTIRDGNNSDILDATQFGPSAPSPQNGIENEFSHIQHPLPYSPNKQSATECLNLNITVPKHFSSSGKLPVVVFIHGGGYSIGSNSWPQYDFRRLVDLSVQNSSPIVGININYRLGLYGFLHSEELSSQGYVQNNALHDQRTALLWIKKYIDGFGGDPLNVTVVGISAGGASGTLHLHSKIPLFKRLVSMSGTNLLLKPLPSLVNEITYKRVCEALGLEGLTPAKRIDALKNLPAEKTLKALPPNLPFLPSMGGDLDLPVDDYESIYKGESRNGVHPAKSWCEQIMIGDCQMDGSIMSLMIGPPSAEVVQRFKRTIENNLGIEKATLVFDAYNITDTASFNDNYQNILNFCNDIGFLAPVLCYAHGWDANAFVYFFTEPNTWEGPWKNRANHILDVAYLFQNYKEHLSPAQQETAAAFGIDLINFANGRAPWPVFNFAAKEINAKVYGATNPESVKSRVEVVSGPSPRTERRQTIFSLSLSIPLTRLSEAWNAFLTG</sequence>
<dbReference type="ESTHER" id="penma-b6q5q1">
    <property type="family name" value="Fungal_carboxylesterase_lipase"/>
</dbReference>
<dbReference type="InterPro" id="IPR002018">
    <property type="entry name" value="CarbesteraseB"/>
</dbReference>